<name>A0A158LYY0_9BORD</name>
<proteinExistence type="predicted"/>
<dbReference type="Proteomes" id="UP000026682">
    <property type="component" value="Unassembled WGS sequence"/>
</dbReference>
<sequence>MQIGVIASFAWAGQALAQWGNLPVPGSVLGLTMVLLLLASGVMRVNHIRRGASWLLAEMLLFFVPAVLADVVALVFWPLATVMAYVCARAVYRRRGYWWSSTLVMAPALLLALALCLHAGYADYMRGSHWLMAMLSPVIVSFALPLYQERALIRRYWPILLVGVTVGSTIAGVSAWLLASWLDLPAEVRMSLVPRSVATPFAMTLSSKLGGVPDLTAVFVIVTGVLGALMGQTLHRWLPLRSSLARGALFGMGAHGAGAAKARELAAEEGSIAGLVMVLAGLSNVLITPGVAYLLAS</sequence>
<evidence type="ECO:0000313" key="8">
    <source>
        <dbReference type="Proteomes" id="UP000026682"/>
    </source>
</evidence>
<evidence type="ECO:0000256" key="5">
    <source>
        <dbReference type="ARBA" id="ARBA00023136"/>
    </source>
</evidence>
<dbReference type="Pfam" id="PF03788">
    <property type="entry name" value="LrgA"/>
    <property type="match status" value="1"/>
</dbReference>
<organism evidence="7 8">
    <name type="scientific">Bordetella holmesii CDC-H585-BH</name>
    <dbReference type="NCBI Taxonomy" id="1331206"/>
    <lineage>
        <taxon>Bacteria</taxon>
        <taxon>Pseudomonadati</taxon>
        <taxon>Pseudomonadota</taxon>
        <taxon>Betaproteobacteria</taxon>
        <taxon>Burkholderiales</taxon>
        <taxon>Alcaligenaceae</taxon>
        <taxon>Bordetella</taxon>
    </lineage>
</organism>
<dbReference type="PATRIC" id="fig|1331206.3.peg.3417"/>
<evidence type="ECO:0000256" key="4">
    <source>
        <dbReference type="ARBA" id="ARBA00022989"/>
    </source>
</evidence>
<keyword evidence="5 6" id="KW-0472">Membrane</keyword>
<evidence type="ECO:0000256" key="2">
    <source>
        <dbReference type="ARBA" id="ARBA00022475"/>
    </source>
</evidence>
<comment type="caution">
    <text evidence="7">The sequence shown here is derived from an EMBL/GenBank/DDBJ whole genome shotgun (WGS) entry which is preliminary data.</text>
</comment>
<evidence type="ECO:0000256" key="3">
    <source>
        <dbReference type="ARBA" id="ARBA00022692"/>
    </source>
</evidence>
<evidence type="ECO:0000256" key="6">
    <source>
        <dbReference type="SAM" id="Phobius"/>
    </source>
</evidence>
<feature type="transmembrane region" description="Helical" evidence="6">
    <location>
        <begin position="104"/>
        <end position="122"/>
    </location>
</feature>
<dbReference type="GO" id="GO:0005886">
    <property type="term" value="C:plasma membrane"/>
    <property type="evidence" value="ECO:0007669"/>
    <property type="project" value="UniProtKB-SubCell"/>
</dbReference>
<evidence type="ECO:0000313" key="7">
    <source>
        <dbReference type="EMBL" id="KAK87140.1"/>
    </source>
</evidence>
<dbReference type="PANTHER" id="PTHR30249:SF16">
    <property type="entry name" value="INNER MEMBRANE PROTEIN"/>
    <property type="match status" value="1"/>
</dbReference>
<dbReference type="InterPro" id="IPR007300">
    <property type="entry name" value="CidB/LrgB"/>
</dbReference>
<dbReference type="InterPro" id="IPR005538">
    <property type="entry name" value="LrgA/CidA"/>
</dbReference>
<evidence type="ECO:0000256" key="1">
    <source>
        <dbReference type="ARBA" id="ARBA00004651"/>
    </source>
</evidence>
<feature type="transmembrane region" description="Helical" evidence="6">
    <location>
        <begin position="272"/>
        <end position="296"/>
    </location>
</feature>
<accession>A0A158LYY0</accession>
<dbReference type="AlphaFoldDB" id="A0A158LYY0"/>
<gene>
    <name evidence="7" type="ORF">L497_0651</name>
</gene>
<keyword evidence="4 6" id="KW-1133">Transmembrane helix</keyword>
<reference evidence="7 8" key="1">
    <citation type="submission" date="2014-03" db="EMBL/GenBank/DDBJ databases">
        <title>Genome sequence of Bordetella holmseii.</title>
        <authorList>
            <person name="Harvill E."/>
            <person name="Goodfield L.L."/>
            <person name="Ivanov Y."/>
            <person name="Meyer J.A."/>
            <person name="Newth C."/>
            <person name="Cassiday P."/>
            <person name="Tondella M.L."/>
            <person name="Liao P."/>
            <person name="Zimmerman J."/>
            <person name="Meert K."/>
            <person name="Wessel D."/>
            <person name="Berger J."/>
            <person name="Dean J.M."/>
            <person name="Holubkov R."/>
            <person name="Burr J."/>
            <person name="Liu T."/>
            <person name="Brinkac L.M."/>
            <person name="Sanka R."/>
            <person name="Kim M."/>
            <person name="Losada L."/>
        </authorList>
    </citation>
    <scope>NUCLEOTIDE SEQUENCE [LARGE SCALE GENOMIC DNA]</scope>
    <source>
        <strain evidence="7 8">CDC-H585-BH</strain>
    </source>
</reference>
<feature type="transmembrane region" description="Helical" evidence="6">
    <location>
        <begin position="159"/>
        <end position="182"/>
    </location>
</feature>
<comment type="subcellular location">
    <subcellularLocation>
        <location evidence="1">Cell membrane</location>
        <topology evidence="1">Multi-pass membrane protein</topology>
    </subcellularLocation>
</comment>
<dbReference type="EMBL" id="JFZZ01000141">
    <property type="protein sequence ID" value="KAK87140.1"/>
    <property type="molecule type" value="Genomic_DNA"/>
</dbReference>
<feature type="transmembrane region" description="Helical" evidence="6">
    <location>
        <begin position="215"/>
        <end position="231"/>
    </location>
</feature>
<feature type="transmembrane region" description="Helical" evidence="6">
    <location>
        <begin position="128"/>
        <end position="147"/>
    </location>
</feature>
<dbReference type="PANTHER" id="PTHR30249">
    <property type="entry name" value="PUTATIVE SEROTONIN TRANSPORTER"/>
    <property type="match status" value="1"/>
</dbReference>
<dbReference type="Pfam" id="PF04172">
    <property type="entry name" value="LrgB"/>
    <property type="match status" value="1"/>
</dbReference>
<feature type="transmembrane region" description="Helical" evidence="6">
    <location>
        <begin position="27"/>
        <end position="45"/>
    </location>
</feature>
<keyword evidence="2" id="KW-1003">Cell membrane</keyword>
<keyword evidence="3 6" id="KW-0812">Transmembrane</keyword>
<protein>
    <submittedName>
        <fullName evidence="7">TIGR00659 family protein</fullName>
    </submittedName>
</protein>